<feature type="transmembrane region" description="Helical" evidence="8">
    <location>
        <begin position="85"/>
        <end position="105"/>
    </location>
</feature>
<keyword evidence="11" id="KW-1185">Reference proteome</keyword>
<sequence>MASLLLMAAIWGSTFFLIKDLTTRVPVTDMLALRFALAAVVLVLALRGRLRLTRTLLLRGGALGLVYGAAQLLQTFGLAHTSASISGFVTGLYVVMTPLLGWLLLRQRVDGLTVLAVLLATAGLGVLSLQGFTVSLGASLTLASAALYALHIVALGRWSTGPDALTLTTVQVAVVALVCAPPALVDGVQLPAGGADWANLLYLAVVAGALAMLLQTWAQSQVPATRAAVVMSMEPVFGALFAVALGGESFTWRLSVGGLSILAAMYLVELGPVLRRRRGPPDLPAGHPGEVLPEPLEPRGGTGAGGGS</sequence>
<keyword evidence="6 8" id="KW-0472">Membrane</keyword>
<feature type="transmembrane region" description="Helical" evidence="8">
    <location>
        <begin position="57"/>
        <end position="79"/>
    </location>
</feature>
<feature type="transmembrane region" description="Helical" evidence="8">
    <location>
        <begin position="138"/>
        <end position="158"/>
    </location>
</feature>
<keyword evidence="4 8" id="KW-0812">Transmembrane</keyword>
<evidence type="ECO:0000259" key="9">
    <source>
        <dbReference type="Pfam" id="PF00892"/>
    </source>
</evidence>
<reference evidence="10 11" key="1">
    <citation type="submission" date="2016-10" db="EMBL/GenBank/DDBJ databases">
        <authorList>
            <person name="de Groot N.N."/>
        </authorList>
    </citation>
    <scope>NUCLEOTIDE SEQUENCE [LARGE SCALE GENOMIC DNA]</scope>
    <source>
        <strain evidence="10 11">MON 2.2</strain>
    </source>
</reference>
<evidence type="ECO:0000256" key="1">
    <source>
        <dbReference type="ARBA" id="ARBA00004651"/>
    </source>
</evidence>
<comment type="subcellular location">
    <subcellularLocation>
        <location evidence="1">Cell membrane</location>
        <topology evidence="1">Multi-pass membrane protein</topology>
    </subcellularLocation>
</comment>
<dbReference type="OrthoDB" id="3182968at2"/>
<keyword evidence="3" id="KW-1003">Cell membrane</keyword>
<keyword evidence="5 8" id="KW-1133">Transmembrane helix</keyword>
<feature type="transmembrane region" description="Helical" evidence="8">
    <location>
        <begin position="197"/>
        <end position="214"/>
    </location>
</feature>
<dbReference type="SUPFAM" id="SSF103481">
    <property type="entry name" value="Multidrug resistance efflux transporter EmrE"/>
    <property type="match status" value="2"/>
</dbReference>
<feature type="region of interest" description="Disordered" evidence="7">
    <location>
        <begin position="279"/>
        <end position="308"/>
    </location>
</feature>
<feature type="transmembrane region" description="Helical" evidence="8">
    <location>
        <begin position="32"/>
        <end position="50"/>
    </location>
</feature>
<dbReference type="InterPro" id="IPR000620">
    <property type="entry name" value="EamA_dom"/>
</dbReference>
<dbReference type="Proteomes" id="UP000198546">
    <property type="component" value="Chromosome i"/>
</dbReference>
<feature type="transmembrane region" description="Helical" evidence="8">
    <location>
        <begin position="226"/>
        <end position="244"/>
    </location>
</feature>
<feature type="transmembrane region" description="Helical" evidence="8">
    <location>
        <begin position="165"/>
        <end position="185"/>
    </location>
</feature>
<evidence type="ECO:0000256" key="4">
    <source>
        <dbReference type="ARBA" id="ARBA00022692"/>
    </source>
</evidence>
<evidence type="ECO:0000313" key="10">
    <source>
        <dbReference type="EMBL" id="SDE54009.1"/>
    </source>
</evidence>
<name>A0A1G7DRB2_9ACTN</name>
<dbReference type="PANTHER" id="PTHR42920">
    <property type="entry name" value="OS03G0707200 PROTEIN-RELATED"/>
    <property type="match status" value="1"/>
</dbReference>
<organism evidence="10 11">
    <name type="scientific">Auraticoccus monumenti</name>
    <dbReference type="NCBI Taxonomy" id="675864"/>
    <lineage>
        <taxon>Bacteria</taxon>
        <taxon>Bacillati</taxon>
        <taxon>Actinomycetota</taxon>
        <taxon>Actinomycetes</taxon>
        <taxon>Propionibacteriales</taxon>
        <taxon>Propionibacteriaceae</taxon>
        <taxon>Auraticoccus</taxon>
    </lineage>
</organism>
<comment type="similarity">
    <text evidence="2">Belongs to the EamA transporter family.</text>
</comment>
<feature type="domain" description="EamA" evidence="9">
    <location>
        <begin position="136"/>
        <end position="268"/>
    </location>
</feature>
<dbReference type="InterPro" id="IPR037185">
    <property type="entry name" value="EmrE-like"/>
</dbReference>
<dbReference type="STRING" id="675864.SAMN04489747_3684"/>
<evidence type="ECO:0000313" key="11">
    <source>
        <dbReference type="Proteomes" id="UP000198546"/>
    </source>
</evidence>
<feature type="domain" description="EamA" evidence="9">
    <location>
        <begin position="4"/>
        <end position="128"/>
    </location>
</feature>
<feature type="transmembrane region" description="Helical" evidence="8">
    <location>
        <begin position="112"/>
        <end position="132"/>
    </location>
</feature>
<accession>A0A1G7DRB2</accession>
<protein>
    <submittedName>
        <fullName evidence="10">Threonine/homoserine efflux transporter RhtA</fullName>
    </submittedName>
</protein>
<dbReference type="EMBL" id="LT629688">
    <property type="protein sequence ID" value="SDE54009.1"/>
    <property type="molecule type" value="Genomic_DNA"/>
</dbReference>
<evidence type="ECO:0000256" key="6">
    <source>
        <dbReference type="ARBA" id="ARBA00023136"/>
    </source>
</evidence>
<proteinExistence type="inferred from homology"/>
<dbReference type="GO" id="GO:0005886">
    <property type="term" value="C:plasma membrane"/>
    <property type="evidence" value="ECO:0007669"/>
    <property type="project" value="UniProtKB-SubCell"/>
</dbReference>
<feature type="transmembrane region" description="Helical" evidence="8">
    <location>
        <begin position="250"/>
        <end position="268"/>
    </location>
</feature>
<evidence type="ECO:0000256" key="2">
    <source>
        <dbReference type="ARBA" id="ARBA00007362"/>
    </source>
</evidence>
<evidence type="ECO:0000256" key="8">
    <source>
        <dbReference type="SAM" id="Phobius"/>
    </source>
</evidence>
<evidence type="ECO:0000256" key="5">
    <source>
        <dbReference type="ARBA" id="ARBA00022989"/>
    </source>
</evidence>
<evidence type="ECO:0000256" key="3">
    <source>
        <dbReference type="ARBA" id="ARBA00022475"/>
    </source>
</evidence>
<gene>
    <name evidence="10" type="ORF">SAMN04489747_3684</name>
</gene>
<dbReference type="InterPro" id="IPR051258">
    <property type="entry name" value="Diverse_Substrate_Transporter"/>
</dbReference>
<dbReference type="PANTHER" id="PTHR42920:SF5">
    <property type="entry name" value="EAMA DOMAIN-CONTAINING PROTEIN"/>
    <property type="match status" value="1"/>
</dbReference>
<dbReference type="Pfam" id="PF00892">
    <property type="entry name" value="EamA"/>
    <property type="match status" value="2"/>
</dbReference>
<dbReference type="AlphaFoldDB" id="A0A1G7DRB2"/>
<evidence type="ECO:0000256" key="7">
    <source>
        <dbReference type="SAM" id="MobiDB-lite"/>
    </source>
</evidence>